<dbReference type="CDD" id="cd12148">
    <property type="entry name" value="fungal_TF_MHR"/>
    <property type="match status" value="1"/>
</dbReference>
<dbReference type="GO" id="GO:0008270">
    <property type="term" value="F:zinc ion binding"/>
    <property type="evidence" value="ECO:0007669"/>
    <property type="project" value="InterPro"/>
</dbReference>
<gene>
    <name evidence="4" type="ORF">TGAM01_v206633</name>
</gene>
<dbReference type="PANTHER" id="PTHR47256">
    <property type="entry name" value="ZN(II)2CYS6 TRANSCRIPTION FACTOR (EUROFUNG)-RELATED"/>
    <property type="match status" value="1"/>
</dbReference>
<dbReference type="Proteomes" id="UP000054821">
    <property type="component" value="Unassembled WGS sequence"/>
</dbReference>
<feature type="region of interest" description="Disordered" evidence="2">
    <location>
        <begin position="378"/>
        <end position="398"/>
    </location>
</feature>
<keyword evidence="1" id="KW-0539">Nucleus</keyword>
<dbReference type="SMART" id="SM00066">
    <property type="entry name" value="GAL4"/>
    <property type="match status" value="1"/>
</dbReference>
<dbReference type="PROSITE" id="PS00463">
    <property type="entry name" value="ZN2_CY6_FUNGAL_1"/>
    <property type="match status" value="1"/>
</dbReference>
<evidence type="ECO:0000313" key="5">
    <source>
        <dbReference type="Proteomes" id="UP000054821"/>
    </source>
</evidence>
<dbReference type="PROSITE" id="PS50048">
    <property type="entry name" value="ZN2_CY6_FUNGAL_2"/>
    <property type="match status" value="1"/>
</dbReference>
<feature type="region of interest" description="Disordered" evidence="2">
    <location>
        <begin position="1"/>
        <end position="35"/>
    </location>
</feature>
<organism evidence="4 5">
    <name type="scientific">Trichoderma gamsii</name>
    <dbReference type="NCBI Taxonomy" id="398673"/>
    <lineage>
        <taxon>Eukaryota</taxon>
        <taxon>Fungi</taxon>
        <taxon>Dikarya</taxon>
        <taxon>Ascomycota</taxon>
        <taxon>Pezizomycotina</taxon>
        <taxon>Sordariomycetes</taxon>
        <taxon>Hypocreomycetidae</taxon>
        <taxon>Hypocreales</taxon>
        <taxon>Hypocreaceae</taxon>
        <taxon>Trichoderma</taxon>
    </lineage>
</organism>
<sequence>MRRFVPIQPASSTNRENLESSESSSGNAGNASTTKRRRVGVSIACNACRRRKIRCDGQRPTCWNCEDSTDVCTYRDDSELSHDSKLLLLEVIRLLNSIPDDEALERLRVLRREIDTSVILTILRQDVNSGQQPDQSKSSSQEDDPFQELELASQYPNVYPTVPRRNMDTLRETTYQQLVERSSGGHQSTSARIEDRNSVDSVSDFCDPRLSKLDIQVWTKVPISSELAARTISLYLETDHPLLGFFEPDQFLSDLIEGKTKHCSSLLVNSLLYWASQMNIAQGSDDGSFTLQFSAQFLSLGYLGQGRDHAVLSYASEASHMAVRLGLFGVQIDNPALQEISILSKESRKAYMYAAWGSFNCATYMSLFYRQPGLVPPESPPHLPVPGTQENKESENKKTEHIDYKGGVFPQLCHFWSILHEVALSYARNEKPSADQRSLRFAEYKFRELLAWSNSLPNDLCRNDQNPHYVQVMYIWLHASILDIFRYAVSGPLRHSRLRTFSSPASSADRVYNASVHQLKHLIMNYRLKFSSSSYSILWHAALTYLANALLYQPKEEDWVFYFLLCVYGYERLHTHWRVTKAISTALLSLALRKGDISSTAAREILTDLDQSTASDAAPLDEAIRAGFMADLDLEAPISNSTTVENLAQDIEDNLLLEEFTNASRLK</sequence>
<accession>A0A2P4ZK83</accession>
<dbReference type="EMBL" id="JPDN02000022">
    <property type="protein sequence ID" value="PON24703.1"/>
    <property type="molecule type" value="Genomic_DNA"/>
</dbReference>
<dbReference type="RefSeq" id="XP_024405388.1">
    <property type="nucleotide sequence ID" value="XM_024549914.1"/>
</dbReference>
<evidence type="ECO:0000256" key="2">
    <source>
        <dbReference type="SAM" id="MobiDB-lite"/>
    </source>
</evidence>
<dbReference type="InterPro" id="IPR001138">
    <property type="entry name" value="Zn2Cys6_DnaBD"/>
</dbReference>
<dbReference type="InterPro" id="IPR053187">
    <property type="entry name" value="Notoamide_regulator"/>
</dbReference>
<name>A0A2P4ZK83_9HYPO</name>
<protein>
    <recommendedName>
        <fullName evidence="3">Zn(2)-C6 fungal-type domain-containing protein</fullName>
    </recommendedName>
</protein>
<evidence type="ECO:0000259" key="3">
    <source>
        <dbReference type="PROSITE" id="PS50048"/>
    </source>
</evidence>
<feature type="compositionally biased region" description="Low complexity" evidence="2">
    <location>
        <begin position="11"/>
        <end position="33"/>
    </location>
</feature>
<evidence type="ECO:0000256" key="1">
    <source>
        <dbReference type="ARBA" id="ARBA00023242"/>
    </source>
</evidence>
<comment type="caution">
    <text evidence="4">The sequence shown here is derived from an EMBL/GenBank/DDBJ whole genome shotgun (WGS) entry which is preliminary data.</text>
</comment>
<dbReference type="GO" id="GO:0000981">
    <property type="term" value="F:DNA-binding transcription factor activity, RNA polymerase II-specific"/>
    <property type="evidence" value="ECO:0007669"/>
    <property type="project" value="InterPro"/>
</dbReference>
<dbReference type="GeneID" id="36347654"/>
<dbReference type="Pfam" id="PF00172">
    <property type="entry name" value="Zn_clus"/>
    <property type="match status" value="1"/>
</dbReference>
<dbReference type="PANTHER" id="PTHR47256:SF1">
    <property type="entry name" value="ZN(II)2CYS6 TRANSCRIPTION FACTOR (EUROFUNG)"/>
    <property type="match status" value="1"/>
</dbReference>
<dbReference type="CDD" id="cd00067">
    <property type="entry name" value="GAL4"/>
    <property type="match status" value="1"/>
</dbReference>
<dbReference type="AlphaFoldDB" id="A0A2P4ZK83"/>
<dbReference type="STRING" id="398673.A0A2P4ZK83"/>
<evidence type="ECO:0000313" key="4">
    <source>
        <dbReference type="EMBL" id="PON24703.1"/>
    </source>
</evidence>
<dbReference type="InterPro" id="IPR036864">
    <property type="entry name" value="Zn2-C6_fun-type_DNA-bd_sf"/>
</dbReference>
<feature type="domain" description="Zn(2)-C6 fungal-type" evidence="3">
    <location>
        <begin position="44"/>
        <end position="74"/>
    </location>
</feature>
<proteinExistence type="predicted"/>
<reference evidence="4 5" key="1">
    <citation type="journal article" date="2016" name="Genome Announc.">
        <title>Draft Whole-Genome Sequence of Trichoderma gamsii T6085, a Promising Biocontrol Agent of Fusarium Head Blight on Wheat.</title>
        <authorList>
            <person name="Baroncelli R."/>
            <person name="Zapparata A."/>
            <person name="Piaggeschi G."/>
            <person name="Sarrocco S."/>
            <person name="Vannacci G."/>
        </authorList>
    </citation>
    <scope>NUCLEOTIDE SEQUENCE [LARGE SCALE GENOMIC DNA]</scope>
    <source>
        <strain evidence="4 5">T6085</strain>
    </source>
</reference>
<dbReference type="Gene3D" id="4.10.240.10">
    <property type="entry name" value="Zn(2)-C6 fungal-type DNA-binding domain"/>
    <property type="match status" value="1"/>
</dbReference>
<keyword evidence="5" id="KW-1185">Reference proteome</keyword>
<dbReference type="SUPFAM" id="SSF57701">
    <property type="entry name" value="Zn2/Cys6 DNA-binding domain"/>
    <property type="match status" value="1"/>
</dbReference>